<reference evidence="1 2" key="1">
    <citation type="submission" date="2010-04" db="EMBL/GenBank/DDBJ databases">
        <authorList>
            <person name="Muzny D."/>
            <person name="Qin X."/>
            <person name="Deng J."/>
            <person name="Jiang H."/>
            <person name="Liu Y."/>
            <person name="Qu J."/>
            <person name="Song X.-Z."/>
            <person name="Zhang L."/>
            <person name="Thornton R."/>
            <person name="Coyle M."/>
            <person name="Francisco L."/>
            <person name="Jackson L."/>
            <person name="Javaid M."/>
            <person name="Korchina V."/>
            <person name="Kovar C."/>
            <person name="Mata R."/>
            <person name="Mathew T."/>
            <person name="Ngo R."/>
            <person name="Nguyen L."/>
            <person name="Nguyen N."/>
            <person name="Okwuonu G."/>
            <person name="Ongeri F."/>
            <person name="Pham C."/>
            <person name="Simmons D."/>
            <person name="Wilczek-Boney K."/>
            <person name="Hale W."/>
            <person name="Jakkamsetti A."/>
            <person name="Pham P."/>
            <person name="Ruth R."/>
            <person name="San Lucas F."/>
            <person name="Warren J."/>
            <person name="Zhang J."/>
            <person name="Zhao Z."/>
            <person name="Zhou C."/>
            <person name="Zhu D."/>
            <person name="Lee S."/>
            <person name="Bess C."/>
            <person name="Blankenburg K."/>
            <person name="Forbes L."/>
            <person name="Fu Q."/>
            <person name="Gubbala S."/>
            <person name="Hirani K."/>
            <person name="Jayaseelan J.C."/>
            <person name="Lara F."/>
            <person name="Munidasa M."/>
            <person name="Palculict T."/>
            <person name="Patil S."/>
            <person name="Pu L.-L."/>
            <person name="Saada N."/>
            <person name="Tang L."/>
            <person name="Weissenberger G."/>
            <person name="Zhu Y."/>
            <person name="Hemphill L."/>
            <person name="Shang Y."/>
            <person name="Youmans B."/>
            <person name="Ayvaz T."/>
            <person name="Ross M."/>
            <person name="Santibanez J."/>
            <person name="Aqrawi P."/>
            <person name="Gross S."/>
            <person name="Joshi V."/>
            <person name="Fowler G."/>
            <person name="Nazareth L."/>
            <person name="Reid J."/>
            <person name="Worley K."/>
            <person name="Petrosino J."/>
            <person name="Highlander S."/>
            <person name="Gibbs R."/>
        </authorList>
    </citation>
    <scope>NUCLEOTIDE SEQUENCE [LARGE SCALE GENOMIC DNA]</scope>
    <source>
        <strain evidence="1 2">ATCC BAA-614</strain>
    </source>
</reference>
<accession>D5P1Z6</accession>
<dbReference type="EMBL" id="ADNV01000022">
    <property type="protein sequence ID" value="EFG79906.1"/>
    <property type="molecule type" value="Genomic_DNA"/>
</dbReference>
<dbReference type="HOGENOM" id="CLU_3236314_0_0_11"/>
<comment type="caution">
    <text evidence="1">The sequence shown here is derived from an EMBL/GenBank/DDBJ whole genome shotgun (WGS) entry which is preliminary data.</text>
</comment>
<dbReference type="Proteomes" id="UP000003653">
    <property type="component" value="Unassembled WGS sequence"/>
</dbReference>
<sequence>MGGDHRSSRNPERGPPYVWTKTVDQILISIVGNYCTKINDSGH</sequence>
<evidence type="ECO:0000313" key="2">
    <source>
        <dbReference type="Proteomes" id="UP000003653"/>
    </source>
</evidence>
<dbReference type="AlphaFoldDB" id="D5P1Z6"/>
<evidence type="ECO:0000313" key="1">
    <source>
        <dbReference type="EMBL" id="EFG79906.1"/>
    </source>
</evidence>
<keyword evidence="2" id="KW-1185">Reference proteome</keyword>
<gene>
    <name evidence="1" type="ORF">HMPREF0591_0190</name>
</gene>
<protein>
    <submittedName>
        <fullName evidence="1">Uncharacterized protein</fullName>
    </submittedName>
</protein>
<organism evidence="1 2">
    <name type="scientific">Mycobacterium parascrofulaceum ATCC BAA-614</name>
    <dbReference type="NCBI Taxonomy" id="525368"/>
    <lineage>
        <taxon>Bacteria</taxon>
        <taxon>Bacillati</taxon>
        <taxon>Actinomycetota</taxon>
        <taxon>Actinomycetes</taxon>
        <taxon>Mycobacteriales</taxon>
        <taxon>Mycobacteriaceae</taxon>
        <taxon>Mycobacterium</taxon>
        <taxon>Mycobacterium simiae complex</taxon>
    </lineage>
</organism>
<proteinExistence type="predicted"/>
<name>D5P1Z6_9MYCO</name>